<protein>
    <recommendedName>
        <fullName evidence="4">ATP-binding protein</fullName>
    </recommendedName>
</protein>
<gene>
    <name evidence="2" type="ORF">TPR58_00055</name>
</gene>
<dbReference type="InterPro" id="IPR056955">
    <property type="entry name" value="ORC-CDC6-like"/>
</dbReference>
<comment type="caution">
    <text evidence="2">The sequence shown here is derived from an EMBL/GenBank/DDBJ whole genome shotgun (WGS) entry which is preliminary data.</text>
</comment>
<dbReference type="RefSeq" id="WP_346244550.1">
    <property type="nucleotide sequence ID" value="NZ_JBDIZK010000001.1"/>
</dbReference>
<evidence type="ECO:0000313" key="3">
    <source>
        <dbReference type="Proteomes" id="UP001427805"/>
    </source>
</evidence>
<feature type="compositionally biased region" description="Pro residues" evidence="1">
    <location>
        <begin position="661"/>
        <end position="670"/>
    </location>
</feature>
<evidence type="ECO:0008006" key="4">
    <source>
        <dbReference type="Google" id="ProtNLM"/>
    </source>
</evidence>
<proteinExistence type="predicted"/>
<dbReference type="Pfam" id="PF24389">
    <property type="entry name" value="ORC-CDC6-like"/>
    <property type="match status" value="1"/>
</dbReference>
<feature type="region of interest" description="Disordered" evidence="1">
    <location>
        <begin position="651"/>
        <end position="670"/>
    </location>
</feature>
<keyword evidence="3" id="KW-1185">Reference proteome</keyword>
<dbReference type="EMBL" id="JBDIZK010000001">
    <property type="protein sequence ID" value="MEN3745538.1"/>
    <property type="molecule type" value="Genomic_DNA"/>
</dbReference>
<evidence type="ECO:0000313" key="2">
    <source>
        <dbReference type="EMBL" id="MEN3745538.1"/>
    </source>
</evidence>
<evidence type="ECO:0000256" key="1">
    <source>
        <dbReference type="SAM" id="MobiDB-lite"/>
    </source>
</evidence>
<dbReference type="Proteomes" id="UP001427805">
    <property type="component" value="Unassembled WGS sequence"/>
</dbReference>
<accession>A0ABV0B1Q7</accession>
<sequence>MQINPFFEVYVGDRLTSGEFVGIFSPFLVEHAQALFLPGNVVVKGIQGSGKSMLLTLLKADVRCEYARAMAQFPVQGVTGDFIGAGINLAHCNAMDFGYRRLTDDPEENALLFADFVNHQILLDLFESLRKLANPDRAIKHYPAVLLDRERTEDFTQNIRDHPVFQGSLAGCQTIEEVETSMRRRINTFVRYLHRNDRHLDEGIRGTKTDMGTPISTVVAELKRSGIITDKVPVFIHVDQYEELANISAPDERTPDYRAVINRALARRDPAVSYRIGTRGHAWRDHGRILGSTAQLEEERDYKFVDLDLLLKRPENPKTYIFPRFVADVFARRLRHVGLASDDMQGDKLLGSIFGDGIAPQEKARRYGGTNPARAVKVDPDWPEPFSTALRDMVDRDPLDARLLEARALQRTDRTASRATRLLPGELTIAIRADVEREWWRKERVELALVQIAGRCQERPIWSGKSEVIELSGGNILTFLNICQNIWDTKNQLGRRSRDTGLTRIDDDLQAIGILKASEYWLRKILRETGRSGDRSRFVQLLGTFLARRLHSDRRMSNPGHNGFSLPDDELAAPAFAFVQDLLWEMVDYGSLIASSHTTKEKDRVPRTKFYLNPVLCPHFRIHYKRLKEPIYVHVAEVAGWMAEAKLPVPEGVRRSRPNSDPAPLPLFED</sequence>
<organism evidence="2 3">
    <name type="scientific">Sphingomonas rustica</name>
    <dbReference type="NCBI Taxonomy" id="3103142"/>
    <lineage>
        <taxon>Bacteria</taxon>
        <taxon>Pseudomonadati</taxon>
        <taxon>Pseudomonadota</taxon>
        <taxon>Alphaproteobacteria</taxon>
        <taxon>Sphingomonadales</taxon>
        <taxon>Sphingomonadaceae</taxon>
        <taxon>Sphingomonas</taxon>
    </lineage>
</organism>
<reference evidence="2 3" key="1">
    <citation type="submission" date="2024-05" db="EMBL/GenBank/DDBJ databases">
        <title>Sphingomonas sp. HF-S3 16S ribosomal RNA gene Genome sequencing and assembly.</title>
        <authorList>
            <person name="Lee H."/>
        </authorList>
    </citation>
    <scope>NUCLEOTIDE SEQUENCE [LARGE SCALE GENOMIC DNA]</scope>
    <source>
        <strain evidence="2 3">HF-S3</strain>
    </source>
</reference>
<name>A0ABV0B1Q7_9SPHN</name>